<evidence type="ECO:0000313" key="2">
    <source>
        <dbReference type="EMBL" id="VEL07121.1"/>
    </source>
</evidence>
<sequence length="474" mass="51852">LNNHNAGVGAVGSAVIAERPRVPETVDSGSTGTPRGPKEHTTSNGANDGSRDEKAVCPAPLAQNDSFEITDVSDFETEESLELSHFPRCVALPPTTLLSPRNAPRHLSLSAEPDNCSIPVATNGENQDDYTFSDPHEVLTMNSSFASSQDGQDTVVFVIEGGELQGDAHMTEGEDNGFGCATPERDGPQASLEGHNVGTESEATVGGEMSDTDELASSTMDEQDKSESILVDGSSTQEAFDADPFNSTMAQKAVDYDLAYPIFSKSESISLSDDGFREQLEIPASEEEGELRVTPENLSLANEEEIKNLMQKLDELEMDGDNEHLNSGTSNEARELEDLADLGETTNEYTAEFSDTKQDYCGYGQNIWLEDEREKQMKDEQEYMVNEPREQEFDVSYDADQDPFNAAEMAVNDQELKKPRPCRPPPPIKTLERPQPVRPPPLGVKSDQKSTTGLCHKKQKDHKLFGVDIGSQTY</sequence>
<feature type="region of interest" description="Disordered" evidence="1">
    <location>
        <begin position="1"/>
        <end position="62"/>
    </location>
</feature>
<comment type="caution">
    <text evidence="2">The sequence shown here is derived from an EMBL/GenBank/DDBJ whole genome shotgun (WGS) entry which is preliminary data.</text>
</comment>
<feature type="compositionally biased region" description="Low complexity" evidence="1">
    <location>
        <begin position="1"/>
        <end position="15"/>
    </location>
</feature>
<proteinExistence type="predicted"/>
<accession>A0A3S5BKR6</accession>
<name>A0A3S5BKR6_9PLAT</name>
<evidence type="ECO:0000313" key="3">
    <source>
        <dbReference type="Proteomes" id="UP000784294"/>
    </source>
</evidence>
<evidence type="ECO:0000256" key="1">
    <source>
        <dbReference type="SAM" id="MobiDB-lite"/>
    </source>
</evidence>
<gene>
    <name evidence="2" type="ORF">PXEA_LOCUS561</name>
</gene>
<dbReference type="EMBL" id="CAAALY010001047">
    <property type="protein sequence ID" value="VEL07121.1"/>
    <property type="molecule type" value="Genomic_DNA"/>
</dbReference>
<organism evidence="2 3">
    <name type="scientific">Protopolystoma xenopodis</name>
    <dbReference type="NCBI Taxonomy" id="117903"/>
    <lineage>
        <taxon>Eukaryota</taxon>
        <taxon>Metazoa</taxon>
        <taxon>Spiralia</taxon>
        <taxon>Lophotrochozoa</taxon>
        <taxon>Platyhelminthes</taxon>
        <taxon>Monogenea</taxon>
        <taxon>Polyopisthocotylea</taxon>
        <taxon>Polystomatidea</taxon>
        <taxon>Polystomatidae</taxon>
        <taxon>Protopolystoma</taxon>
    </lineage>
</organism>
<dbReference type="AlphaFoldDB" id="A0A3S5BKR6"/>
<reference evidence="2" key="1">
    <citation type="submission" date="2018-11" db="EMBL/GenBank/DDBJ databases">
        <authorList>
            <consortium name="Pathogen Informatics"/>
        </authorList>
    </citation>
    <scope>NUCLEOTIDE SEQUENCE</scope>
</reference>
<protein>
    <submittedName>
        <fullName evidence="2">Uncharacterized protein</fullName>
    </submittedName>
</protein>
<feature type="non-terminal residue" evidence="2">
    <location>
        <position position="1"/>
    </location>
</feature>
<keyword evidence="3" id="KW-1185">Reference proteome</keyword>
<dbReference type="Proteomes" id="UP000784294">
    <property type="component" value="Unassembled WGS sequence"/>
</dbReference>
<feature type="region of interest" description="Disordered" evidence="1">
    <location>
        <begin position="411"/>
        <end position="457"/>
    </location>
</feature>
<feature type="region of interest" description="Disordered" evidence="1">
    <location>
        <begin position="167"/>
        <end position="229"/>
    </location>
</feature>